<name>A0A5B7G509_PORTR</name>
<keyword evidence="3" id="KW-1185">Reference proteome</keyword>
<evidence type="ECO:0000313" key="3">
    <source>
        <dbReference type="Proteomes" id="UP000324222"/>
    </source>
</evidence>
<dbReference type="AlphaFoldDB" id="A0A5B7G509"/>
<proteinExistence type="predicted"/>
<comment type="caution">
    <text evidence="2">The sequence shown here is derived from an EMBL/GenBank/DDBJ whole genome shotgun (WGS) entry which is preliminary data.</text>
</comment>
<feature type="compositionally biased region" description="Basic residues" evidence="1">
    <location>
        <begin position="96"/>
        <end position="110"/>
    </location>
</feature>
<organism evidence="2 3">
    <name type="scientific">Portunus trituberculatus</name>
    <name type="common">Swimming crab</name>
    <name type="synonym">Neptunus trituberculatus</name>
    <dbReference type="NCBI Taxonomy" id="210409"/>
    <lineage>
        <taxon>Eukaryota</taxon>
        <taxon>Metazoa</taxon>
        <taxon>Ecdysozoa</taxon>
        <taxon>Arthropoda</taxon>
        <taxon>Crustacea</taxon>
        <taxon>Multicrustacea</taxon>
        <taxon>Malacostraca</taxon>
        <taxon>Eumalacostraca</taxon>
        <taxon>Eucarida</taxon>
        <taxon>Decapoda</taxon>
        <taxon>Pleocyemata</taxon>
        <taxon>Brachyura</taxon>
        <taxon>Eubrachyura</taxon>
        <taxon>Portunoidea</taxon>
        <taxon>Portunidae</taxon>
        <taxon>Portuninae</taxon>
        <taxon>Portunus</taxon>
    </lineage>
</organism>
<dbReference type="Proteomes" id="UP000324222">
    <property type="component" value="Unassembled WGS sequence"/>
</dbReference>
<protein>
    <submittedName>
        <fullName evidence="2">Uncharacterized protein</fullName>
    </submittedName>
</protein>
<evidence type="ECO:0000313" key="2">
    <source>
        <dbReference type="EMBL" id="MPC51574.1"/>
    </source>
</evidence>
<evidence type="ECO:0000256" key="1">
    <source>
        <dbReference type="SAM" id="MobiDB-lite"/>
    </source>
</evidence>
<accession>A0A5B7G509</accession>
<feature type="region of interest" description="Disordered" evidence="1">
    <location>
        <begin position="86"/>
        <end position="110"/>
    </location>
</feature>
<gene>
    <name evidence="2" type="ORF">E2C01_045423</name>
</gene>
<dbReference type="EMBL" id="VSRR010010266">
    <property type="protein sequence ID" value="MPC51574.1"/>
    <property type="molecule type" value="Genomic_DNA"/>
</dbReference>
<reference evidence="2 3" key="1">
    <citation type="submission" date="2019-05" db="EMBL/GenBank/DDBJ databases">
        <title>Another draft genome of Portunus trituberculatus and its Hox gene families provides insights of decapod evolution.</title>
        <authorList>
            <person name="Jeong J.-H."/>
            <person name="Song I."/>
            <person name="Kim S."/>
            <person name="Choi T."/>
            <person name="Kim D."/>
            <person name="Ryu S."/>
            <person name="Kim W."/>
        </authorList>
    </citation>
    <scope>NUCLEOTIDE SEQUENCE [LARGE SCALE GENOMIC DNA]</scope>
    <source>
        <tissue evidence="2">Muscle</tissue>
    </source>
</reference>
<sequence>MSEERSPEGHWWSLGQQKLSNHCQKMADPIWRQEHLGSDGVENHTQKLLALAGRQIGFGPSCCRQAPTCSSTFAVSLVRSPMAPRAAMEESSRAKGTTHLRSRRGRKRRRSNWCKVSGINTMTSLSPDALTCGARPRAIWDMRDRCEDSSSFYSTTARV</sequence>